<dbReference type="STRING" id="999627.SAMN05216236_14117"/>
<dbReference type="Proteomes" id="UP000182466">
    <property type="component" value="Unassembled WGS sequence"/>
</dbReference>
<proteinExistence type="predicted"/>
<evidence type="ECO:0000313" key="3">
    <source>
        <dbReference type="Proteomes" id="UP000182466"/>
    </source>
</evidence>
<organism evidence="2 3">
    <name type="scientific">Sedimentitalea nanhaiensis</name>
    <dbReference type="NCBI Taxonomy" id="999627"/>
    <lineage>
        <taxon>Bacteria</taxon>
        <taxon>Pseudomonadati</taxon>
        <taxon>Pseudomonadota</taxon>
        <taxon>Alphaproteobacteria</taxon>
        <taxon>Rhodobacterales</taxon>
        <taxon>Paracoccaceae</taxon>
        <taxon>Sedimentitalea</taxon>
    </lineage>
</organism>
<sequence>MYDYGRLVFLDNQKTGSTYVSLFLKSCCALEHIKSAKHRPITASYRDDAVYFSTVRKPVSLYISLFQYGRDKRGSTYTSLRKRGLLDLYESFPRWLEFVLDEANAPIFQEQYGRFAHLGIGIMSYRAMRITLQYPTKTLLGAKSHDDLIDIWSRHNIAHHIFRQEELNVGLYQFATETVPEFFHQDAVRSFLDSPERVNVSKARKDAAVPGELMQRILEKEQFLTEKFYPDRQGQPSGPPLSLVSERSAL</sequence>
<reference evidence="2 3" key="1">
    <citation type="submission" date="2016-10" db="EMBL/GenBank/DDBJ databases">
        <authorList>
            <person name="de Groot N.N."/>
        </authorList>
    </citation>
    <scope>NUCLEOTIDE SEQUENCE [LARGE SCALE GENOMIC DNA]</scope>
    <source>
        <strain evidence="2 3">CGMCC 1.10959</strain>
    </source>
</reference>
<keyword evidence="3" id="KW-1185">Reference proteome</keyword>
<name>A0A1I7E1V8_9RHOB</name>
<dbReference type="Gene3D" id="3.40.50.300">
    <property type="entry name" value="P-loop containing nucleotide triphosphate hydrolases"/>
    <property type="match status" value="1"/>
</dbReference>
<accession>A0A1I7E1V8</accession>
<evidence type="ECO:0000256" key="1">
    <source>
        <dbReference type="SAM" id="MobiDB-lite"/>
    </source>
</evidence>
<evidence type="ECO:0008006" key="4">
    <source>
        <dbReference type="Google" id="ProtNLM"/>
    </source>
</evidence>
<protein>
    <recommendedName>
        <fullName evidence="4">Sulfotransferase family protein</fullName>
    </recommendedName>
</protein>
<dbReference type="EMBL" id="FPAW01000041">
    <property type="protein sequence ID" value="SFU17928.1"/>
    <property type="molecule type" value="Genomic_DNA"/>
</dbReference>
<feature type="region of interest" description="Disordered" evidence="1">
    <location>
        <begin position="229"/>
        <end position="250"/>
    </location>
</feature>
<dbReference type="AlphaFoldDB" id="A0A1I7E1V8"/>
<dbReference type="RefSeq" id="WP_027260292.1">
    <property type="nucleotide sequence ID" value="NZ_FPAW01000041.1"/>
</dbReference>
<evidence type="ECO:0000313" key="2">
    <source>
        <dbReference type="EMBL" id="SFU17928.1"/>
    </source>
</evidence>
<dbReference type="InterPro" id="IPR027417">
    <property type="entry name" value="P-loop_NTPase"/>
</dbReference>
<gene>
    <name evidence="2" type="ORF">SAMN05216236_14117</name>
</gene>
<dbReference type="OrthoDB" id="7827210at2"/>